<keyword evidence="3" id="KW-0456">Lyase</keyword>
<dbReference type="PANTHER" id="PTHR43081:SF1">
    <property type="entry name" value="ADENYLATE CYCLASE, TERMINAL-DIFFERENTIATION SPECIFIC"/>
    <property type="match status" value="1"/>
</dbReference>
<reference evidence="3 4" key="1">
    <citation type="journal article" date="2021" name="BMC Genomics">
        <title>Genome-resolved metagenome and metatranscriptome analyses of thermophilic composting reveal key bacterial players and their metabolic interactions.</title>
        <authorList>
            <person name="Braga L.P.P."/>
            <person name="Pereira R.V."/>
            <person name="Martins L.F."/>
            <person name="Moura L.M.S."/>
            <person name="Sanchez F.B."/>
            <person name="Patane J.S.L."/>
            <person name="da Silva A.M."/>
            <person name="Setubal J.C."/>
        </authorList>
    </citation>
    <scope>NUCLEOTIDE SEQUENCE [LARGE SCALE GENOMIC DNA]</scope>
    <source>
        <strain evidence="3">ZC4RG45</strain>
    </source>
</reference>
<protein>
    <submittedName>
        <fullName evidence="3">Adenylate/guanylate cyclase domain-containing protein</fullName>
        <ecNumber evidence="3">4.6.1.-</ecNumber>
    </submittedName>
</protein>
<dbReference type="PANTHER" id="PTHR43081">
    <property type="entry name" value="ADENYLATE CYCLASE, TERMINAL-DIFFERENTIATION SPECIFIC-RELATED"/>
    <property type="match status" value="1"/>
</dbReference>
<dbReference type="Proteomes" id="UP000249324">
    <property type="component" value="Unassembled WGS sequence"/>
</dbReference>
<dbReference type="SUPFAM" id="SSF55073">
    <property type="entry name" value="Nucleotide cyclase"/>
    <property type="match status" value="1"/>
</dbReference>
<dbReference type="SMART" id="SM00044">
    <property type="entry name" value="CYCc"/>
    <property type="match status" value="1"/>
</dbReference>
<sequence>MDDPGAGTAPLSARTRRRIDELLLGGPRKYNRLQVAELSGVPADVTQRRWRSLGFATAGDEEVLFTDNDVAAAALAEKLLATGVVPAGMDVAVTRAVGHHLSRLAEWQIELVRELLDKNPELLADEDRLVMFLDTVMPLLEQLQTFVWRRHLAAYAARAFDAGEDDTGALAVGFADMVGYTRLTRRIDEEQLSEVLDKFEALASAVVAERHGRIVKTIGDEVMFVADTPADAVEIAAEFARRAAEDDDIPDVRVGVAFGPVLSRLGDVFGKTVNIAARLTSTARPGTIVVDEGLAEALGEHAPYQVRPLRPVSVRGYSRLKRFAVKVPTQ</sequence>
<gene>
    <name evidence="3" type="ORF">DIU77_005375</name>
</gene>
<dbReference type="PROSITE" id="PS50125">
    <property type="entry name" value="GUANYLATE_CYCLASE_2"/>
    <property type="match status" value="1"/>
</dbReference>
<dbReference type="EMBL" id="QGUI02000041">
    <property type="protein sequence ID" value="MFO7191653.1"/>
    <property type="molecule type" value="Genomic_DNA"/>
</dbReference>
<comment type="caution">
    <text evidence="3">The sequence shown here is derived from an EMBL/GenBank/DDBJ whole genome shotgun (WGS) entry which is preliminary data.</text>
</comment>
<organism evidence="3 4">
    <name type="scientific">Thermocrispum agreste</name>
    <dbReference type="NCBI Taxonomy" id="37925"/>
    <lineage>
        <taxon>Bacteria</taxon>
        <taxon>Bacillati</taxon>
        <taxon>Actinomycetota</taxon>
        <taxon>Actinomycetes</taxon>
        <taxon>Pseudonocardiales</taxon>
        <taxon>Pseudonocardiaceae</taxon>
        <taxon>Thermocrispum</taxon>
    </lineage>
</organism>
<dbReference type="AlphaFoldDB" id="A0ABD6FDZ0"/>
<dbReference type="InterPro" id="IPR029787">
    <property type="entry name" value="Nucleotide_cyclase"/>
</dbReference>
<dbReference type="GO" id="GO:0004016">
    <property type="term" value="F:adenylate cyclase activity"/>
    <property type="evidence" value="ECO:0007669"/>
    <property type="project" value="UniProtKB-ARBA"/>
</dbReference>
<dbReference type="EC" id="4.6.1.-" evidence="3"/>
<dbReference type="Gene3D" id="3.30.70.1230">
    <property type="entry name" value="Nucleotide cyclase"/>
    <property type="match status" value="1"/>
</dbReference>
<name>A0ABD6FDZ0_9PSEU</name>
<accession>A0ABD6FDZ0</accession>
<dbReference type="InterPro" id="IPR001054">
    <property type="entry name" value="A/G_cyclase"/>
</dbReference>
<evidence type="ECO:0000313" key="4">
    <source>
        <dbReference type="Proteomes" id="UP000249324"/>
    </source>
</evidence>
<feature type="domain" description="Guanylate cyclase" evidence="2">
    <location>
        <begin position="171"/>
        <end position="280"/>
    </location>
</feature>
<dbReference type="CDD" id="cd07302">
    <property type="entry name" value="CHD"/>
    <property type="match status" value="1"/>
</dbReference>
<comment type="similarity">
    <text evidence="1">Belongs to the adenylyl cyclase class-3 family.</text>
</comment>
<dbReference type="Pfam" id="PF00211">
    <property type="entry name" value="Guanylate_cyc"/>
    <property type="match status" value="1"/>
</dbReference>
<proteinExistence type="inferred from homology"/>
<evidence type="ECO:0000256" key="1">
    <source>
        <dbReference type="ARBA" id="ARBA00005381"/>
    </source>
</evidence>
<evidence type="ECO:0000313" key="3">
    <source>
        <dbReference type="EMBL" id="MFO7191653.1"/>
    </source>
</evidence>
<dbReference type="InterPro" id="IPR050697">
    <property type="entry name" value="Adenylyl/Guanylyl_Cyclase_3/4"/>
</dbReference>
<evidence type="ECO:0000259" key="2">
    <source>
        <dbReference type="PROSITE" id="PS50125"/>
    </source>
</evidence>